<name>A0ABM7LFW2_9PSED</name>
<protein>
    <submittedName>
        <fullName evidence="1">Uncharacterized protein</fullName>
    </submittedName>
</protein>
<evidence type="ECO:0000313" key="1">
    <source>
        <dbReference type="EMBL" id="BCD88504.1"/>
    </source>
</evidence>
<evidence type="ECO:0000313" key="2">
    <source>
        <dbReference type="Proteomes" id="UP001064896"/>
    </source>
</evidence>
<dbReference type="EMBL" id="AP023081">
    <property type="protein sequence ID" value="BCD88504.1"/>
    <property type="molecule type" value="Genomic_DNA"/>
</dbReference>
<proteinExistence type="predicted"/>
<accession>A0ABM7LFW2</accession>
<reference evidence="1" key="1">
    <citation type="submission" date="2020-05" db="EMBL/GenBank/DDBJ databases">
        <title>Complete genome sequence of Pseudomonas sp. Sm006.</title>
        <authorList>
            <person name="Takeuchi K."/>
            <person name="Someya N."/>
        </authorList>
    </citation>
    <scope>NUCLEOTIDE SEQUENCE</scope>
    <source>
        <strain evidence="1">Sm006</strain>
    </source>
</reference>
<gene>
    <name evidence="1" type="ORF">PSm6_49110</name>
</gene>
<keyword evidence="2" id="KW-1185">Reference proteome</keyword>
<organism evidence="1 2">
    <name type="scientific">Pseudomonas solani</name>
    <dbReference type="NCBI Taxonomy" id="2731552"/>
    <lineage>
        <taxon>Bacteria</taxon>
        <taxon>Pseudomonadati</taxon>
        <taxon>Pseudomonadota</taxon>
        <taxon>Gammaproteobacteria</taxon>
        <taxon>Pseudomonadales</taxon>
        <taxon>Pseudomonadaceae</taxon>
        <taxon>Pseudomonas</taxon>
    </lineage>
</organism>
<dbReference type="Proteomes" id="UP001064896">
    <property type="component" value="Chromosome"/>
</dbReference>
<sequence length="89" mass="9657">MKVVGRSWRCPALGGALAGAVRQPKGRCQLNELGAGKFTGRCVLGGPDARIQRRILRLLISVLPSACWARLMGRTRGSAVTRLRMSRVL</sequence>